<dbReference type="AlphaFoldDB" id="A0A1C5GR45"/>
<feature type="chain" id="PRO_5038530317" description="Lipoprotein" evidence="1">
    <location>
        <begin position="25"/>
        <end position="257"/>
    </location>
</feature>
<dbReference type="PROSITE" id="PS51257">
    <property type="entry name" value="PROKAR_LIPOPROTEIN"/>
    <property type="match status" value="1"/>
</dbReference>
<dbReference type="EMBL" id="LT607751">
    <property type="protein sequence ID" value="SCG36203.1"/>
    <property type="molecule type" value="Genomic_DNA"/>
</dbReference>
<keyword evidence="1" id="KW-0732">Signal</keyword>
<proteinExistence type="predicted"/>
<evidence type="ECO:0008006" key="4">
    <source>
        <dbReference type="Google" id="ProtNLM"/>
    </source>
</evidence>
<evidence type="ECO:0000256" key="1">
    <source>
        <dbReference type="SAM" id="SignalP"/>
    </source>
</evidence>
<dbReference type="Proteomes" id="UP000198210">
    <property type="component" value="Chromosome I"/>
</dbReference>
<protein>
    <recommendedName>
        <fullName evidence="4">Lipoprotein</fullName>
    </recommendedName>
</protein>
<feature type="signal peptide" evidence="1">
    <location>
        <begin position="1"/>
        <end position="24"/>
    </location>
</feature>
<dbReference type="RefSeq" id="WP_231926726.1">
    <property type="nucleotide sequence ID" value="NZ_JBHLYF010000001.1"/>
</dbReference>
<sequence>MHAQLRAARRLTAPLALLLPALLAACSADPPAEPPASEEPAPASIDTARDRLVALAAAARDRHLTATYTLSGADGGDRTIAVTTANDGTWRVDVPGGAGGGTIDVSVAATADGLFQCALPSAGHPEGAGCVRIGDPGDRVPAPVDPRVQHPFTDWPKVLTDRQAPLAVSTAKAPAGVSGTCFSVDTTSASLDAPLDVGIYCYEPDGTLTLLRSALGTLRLAGPPAPGPATVALAGPVVPSGPWETGAPPAAGPTTTP</sequence>
<evidence type="ECO:0000313" key="3">
    <source>
        <dbReference type="Proteomes" id="UP000198210"/>
    </source>
</evidence>
<organism evidence="2 3">
    <name type="scientific">Micromonospora siamensis</name>
    <dbReference type="NCBI Taxonomy" id="299152"/>
    <lineage>
        <taxon>Bacteria</taxon>
        <taxon>Bacillati</taxon>
        <taxon>Actinomycetota</taxon>
        <taxon>Actinomycetes</taxon>
        <taxon>Micromonosporales</taxon>
        <taxon>Micromonosporaceae</taxon>
        <taxon>Micromonospora</taxon>
    </lineage>
</organism>
<reference evidence="2 3" key="1">
    <citation type="submission" date="2016-06" db="EMBL/GenBank/DDBJ databases">
        <authorList>
            <person name="Kjaerup R.B."/>
            <person name="Dalgaard T.S."/>
            <person name="Juul-Madsen H.R."/>
        </authorList>
    </citation>
    <scope>NUCLEOTIDE SEQUENCE [LARGE SCALE GENOMIC DNA]</scope>
    <source>
        <strain evidence="2 3">DSM 45097</strain>
    </source>
</reference>
<name>A0A1C5GR45_9ACTN</name>
<evidence type="ECO:0000313" key="2">
    <source>
        <dbReference type="EMBL" id="SCG36203.1"/>
    </source>
</evidence>
<keyword evidence="3" id="KW-1185">Reference proteome</keyword>
<accession>A0A1C5GR45</accession>
<gene>
    <name evidence="2" type="ORF">GA0074704_0332</name>
</gene>